<name>E3M121_CAERE</name>
<dbReference type="GeneID" id="9804139"/>
<sequence length="322" mass="37585">MNHPNNDYNFFRFPPNTQQDDSRLAALEKRADSLTTTYYVQVIKINDLTEENHKLKTYIHSLRAHCETTQSQKTELEKKVEDCESKCTILECEARGKDDEIQKLRDEVKKLQEENAAARLDSHSKPCFHAGAHPGHEPVLMMEAEQLQIHLLSPSPDIPPFNFTPSPPNLTPLVIEDTIQHSDIESFVPEAIREEIVEQDENIDHQMKEFKDAIKFCRENFYSEELIDYDLSSYLFNPDGEKVIPQLVLDLGTGTHSDFYETVNKHVMNCSKWEELSSTVQRNWRNKLKKTKEMQKKQEKAGMIKVQKQQQIKTRTLRRRKN</sequence>
<dbReference type="RefSeq" id="XP_003110209.2">
    <property type="nucleotide sequence ID" value="XM_003110161.2"/>
</dbReference>
<evidence type="ECO:0000313" key="4">
    <source>
        <dbReference type="Proteomes" id="UP000008281"/>
    </source>
</evidence>
<dbReference type="EMBL" id="DS268421">
    <property type="protein sequence ID" value="EFO88998.1"/>
    <property type="molecule type" value="Genomic_DNA"/>
</dbReference>
<evidence type="ECO:0000256" key="1">
    <source>
        <dbReference type="SAM" id="Coils"/>
    </source>
</evidence>
<evidence type="ECO:0000313" key="3">
    <source>
        <dbReference type="EMBL" id="EFO88998.1"/>
    </source>
</evidence>
<gene>
    <name evidence="3" type="ORF">CRE_06293</name>
</gene>
<dbReference type="HOGENOM" id="CLU_863925_0_0_1"/>
<organism evidence="4">
    <name type="scientific">Caenorhabditis remanei</name>
    <name type="common">Caenorhabditis vulgaris</name>
    <dbReference type="NCBI Taxonomy" id="31234"/>
    <lineage>
        <taxon>Eukaryota</taxon>
        <taxon>Metazoa</taxon>
        <taxon>Ecdysozoa</taxon>
        <taxon>Nematoda</taxon>
        <taxon>Chromadorea</taxon>
        <taxon>Rhabditida</taxon>
        <taxon>Rhabditina</taxon>
        <taxon>Rhabditomorpha</taxon>
        <taxon>Rhabditoidea</taxon>
        <taxon>Rhabditidae</taxon>
        <taxon>Peloderinae</taxon>
        <taxon>Caenorhabditis</taxon>
    </lineage>
</organism>
<dbReference type="AlphaFoldDB" id="E3M121"/>
<feature type="coiled-coil region" evidence="1">
    <location>
        <begin position="59"/>
        <end position="121"/>
    </location>
</feature>
<proteinExistence type="predicted"/>
<keyword evidence="4" id="KW-1185">Reference proteome</keyword>
<evidence type="ECO:0000256" key="2">
    <source>
        <dbReference type="SAM" id="MobiDB-lite"/>
    </source>
</evidence>
<reference evidence="3" key="1">
    <citation type="submission" date="2007-07" db="EMBL/GenBank/DDBJ databases">
        <title>PCAP assembly of the Caenorhabditis remanei genome.</title>
        <authorList>
            <consortium name="The Caenorhabditis remanei Sequencing Consortium"/>
            <person name="Wilson R.K."/>
        </authorList>
    </citation>
    <scope>NUCLEOTIDE SEQUENCE [LARGE SCALE GENOMIC DNA]</scope>
    <source>
        <strain evidence="3">PB4641</strain>
    </source>
</reference>
<dbReference type="KEGG" id="crq:GCK72_007050"/>
<dbReference type="Proteomes" id="UP000008281">
    <property type="component" value="Unassembled WGS sequence"/>
</dbReference>
<keyword evidence="1" id="KW-0175">Coiled coil</keyword>
<dbReference type="InParanoid" id="E3M121"/>
<accession>E3M121</accession>
<protein>
    <submittedName>
        <fullName evidence="3">Uncharacterized protein</fullName>
    </submittedName>
</protein>
<feature type="region of interest" description="Disordered" evidence="2">
    <location>
        <begin position="295"/>
        <end position="322"/>
    </location>
</feature>
<dbReference type="CTD" id="9804139"/>